<keyword evidence="1" id="KW-0547">Nucleotide-binding</keyword>
<keyword evidence="5" id="KW-1185">Reference proteome</keyword>
<gene>
    <name evidence="4" type="ORF">Nepgr_026562</name>
</gene>
<feature type="domain" description="SRP54-type proteins GTP-binding" evidence="3">
    <location>
        <begin position="30"/>
        <end position="43"/>
    </location>
</feature>
<dbReference type="Proteomes" id="UP001279734">
    <property type="component" value="Unassembled WGS sequence"/>
</dbReference>
<reference evidence="4" key="1">
    <citation type="submission" date="2023-05" db="EMBL/GenBank/DDBJ databases">
        <title>Nepenthes gracilis genome sequencing.</title>
        <authorList>
            <person name="Fukushima K."/>
        </authorList>
    </citation>
    <scope>NUCLEOTIDE SEQUENCE</scope>
    <source>
        <strain evidence="4">SING2019-196</strain>
    </source>
</reference>
<dbReference type="InterPro" id="IPR000897">
    <property type="entry name" value="SRP54_GTPase_dom"/>
</dbReference>
<dbReference type="InterPro" id="IPR022941">
    <property type="entry name" value="SRP54"/>
</dbReference>
<dbReference type="PANTHER" id="PTHR11564">
    <property type="entry name" value="SIGNAL RECOGNITION PARTICLE 54K PROTEIN SRP54"/>
    <property type="match status" value="1"/>
</dbReference>
<dbReference type="GO" id="GO:0008312">
    <property type="term" value="F:7S RNA binding"/>
    <property type="evidence" value="ECO:0007669"/>
    <property type="project" value="TreeGrafter"/>
</dbReference>
<evidence type="ECO:0000256" key="1">
    <source>
        <dbReference type="ARBA" id="ARBA00022741"/>
    </source>
</evidence>
<keyword evidence="2" id="KW-0342">GTP-binding</keyword>
<dbReference type="GO" id="GO:0006616">
    <property type="term" value="P:SRP-dependent cotranslational protein targeting to membrane, translocation"/>
    <property type="evidence" value="ECO:0007669"/>
    <property type="project" value="TreeGrafter"/>
</dbReference>
<dbReference type="GO" id="GO:0005829">
    <property type="term" value="C:cytosol"/>
    <property type="evidence" value="ECO:0007669"/>
    <property type="project" value="TreeGrafter"/>
</dbReference>
<accession>A0AAD3Y271</accession>
<dbReference type="PROSITE" id="PS00300">
    <property type="entry name" value="SRP54"/>
    <property type="match status" value="1"/>
</dbReference>
<comment type="caution">
    <text evidence="4">The sequence shown here is derived from an EMBL/GenBank/DDBJ whole genome shotgun (WGS) entry which is preliminary data.</text>
</comment>
<evidence type="ECO:0000313" key="4">
    <source>
        <dbReference type="EMBL" id="GMH24719.1"/>
    </source>
</evidence>
<dbReference type="GO" id="GO:0003924">
    <property type="term" value="F:GTPase activity"/>
    <property type="evidence" value="ECO:0007669"/>
    <property type="project" value="InterPro"/>
</dbReference>
<dbReference type="GO" id="GO:0030942">
    <property type="term" value="F:endoplasmic reticulum signal peptide binding"/>
    <property type="evidence" value="ECO:0007669"/>
    <property type="project" value="TreeGrafter"/>
</dbReference>
<dbReference type="Gene3D" id="1.20.120.140">
    <property type="entry name" value="Signal recognition particle SRP54, nucleotide-binding domain"/>
    <property type="match status" value="1"/>
</dbReference>
<protein>
    <recommendedName>
        <fullName evidence="3">SRP54-type proteins GTP-binding domain-containing protein</fullName>
    </recommendedName>
</protein>
<evidence type="ECO:0000256" key="2">
    <source>
        <dbReference type="ARBA" id="ARBA00023134"/>
    </source>
</evidence>
<evidence type="ECO:0000259" key="3">
    <source>
        <dbReference type="PROSITE" id="PS00300"/>
    </source>
</evidence>
<dbReference type="Gene3D" id="3.40.50.300">
    <property type="entry name" value="P-loop containing nucleotide triphosphate hydrolases"/>
    <property type="match status" value="1"/>
</dbReference>
<dbReference type="InterPro" id="IPR042101">
    <property type="entry name" value="SRP54_N_sf"/>
</dbReference>
<organism evidence="4 5">
    <name type="scientific">Nepenthes gracilis</name>
    <name type="common">Slender pitcher plant</name>
    <dbReference type="NCBI Taxonomy" id="150966"/>
    <lineage>
        <taxon>Eukaryota</taxon>
        <taxon>Viridiplantae</taxon>
        <taxon>Streptophyta</taxon>
        <taxon>Embryophyta</taxon>
        <taxon>Tracheophyta</taxon>
        <taxon>Spermatophyta</taxon>
        <taxon>Magnoliopsida</taxon>
        <taxon>eudicotyledons</taxon>
        <taxon>Gunneridae</taxon>
        <taxon>Pentapetalae</taxon>
        <taxon>Caryophyllales</taxon>
        <taxon>Nepenthaceae</taxon>
        <taxon>Nepenthes</taxon>
    </lineage>
</organism>
<evidence type="ECO:0000313" key="5">
    <source>
        <dbReference type="Proteomes" id="UP001279734"/>
    </source>
</evidence>
<dbReference type="PANTHER" id="PTHR11564:SF5">
    <property type="entry name" value="SIGNAL RECOGNITION PARTICLE SUBUNIT SRP54"/>
    <property type="match status" value="1"/>
</dbReference>
<dbReference type="AlphaFoldDB" id="A0AAD3Y271"/>
<dbReference type="GO" id="GO:0005525">
    <property type="term" value="F:GTP binding"/>
    <property type="evidence" value="ECO:0007669"/>
    <property type="project" value="UniProtKB-KW"/>
</dbReference>
<name>A0AAD3Y271_NEPGR</name>
<dbReference type="InterPro" id="IPR027417">
    <property type="entry name" value="P-loop_NTPase"/>
</dbReference>
<sequence>MLVHWKRISEEATWEDYDEITISVAATKSPVIFIGTGEHMDEFGVIDVKPFVSRLLGSVTSGTTVPASTILHGIGAPGPSQSDLQVSHNCGAEAETAISAVVVAGIGSDGDADVKRSDGYAGGVTAG</sequence>
<dbReference type="EMBL" id="BSYO01000028">
    <property type="protein sequence ID" value="GMH24719.1"/>
    <property type="molecule type" value="Genomic_DNA"/>
</dbReference>
<dbReference type="GO" id="GO:0005786">
    <property type="term" value="C:signal recognition particle, endoplasmic reticulum targeting"/>
    <property type="evidence" value="ECO:0007669"/>
    <property type="project" value="TreeGrafter"/>
</dbReference>
<proteinExistence type="predicted"/>